<sequence>MTSMIPEAPEMPQPCDEWEDLHRAACAAGRWAAGDLMKRCSAWQLSREGQASVHIEPADSPVAAWLVQNRHATLTDAGTGVRQDFVLGSRHAEPRPPVAGEPASVLVSHAYAAAYCTVLAEEAGVTTTVHITTSHQ</sequence>
<dbReference type="EMBL" id="VIWX01000002">
    <property type="protein sequence ID" value="TWF95430.1"/>
    <property type="molecule type" value="Genomic_DNA"/>
</dbReference>
<dbReference type="Proteomes" id="UP000316184">
    <property type="component" value="Unassembled WGS sequence"/>
</dbReference>
<comment type="caution">
    <text evidence="1">The sequence shown here is derived from an EMBL/GenBank/DDBJ whole genome shotgun (WGS) entry which is preliminary data.</text>
</comment>
<gene>
    <name evidence="1" type="ORF">FHU35_12425</name>
</gene>
<organism evidence="1 2">
    <name type="scientific">Saccharopolyspora dendranthemae</name>
    <dbReference type="NCBI Taxonomy" id="1181886"/>
    <lineage>
        <taxon>Bacteria</taxon>
        <taxon>Bacillati</taxon>
        <taxon>Actinomycetota</taxon>
        <taxon>Actinomycetes</taxon>
        <taxon>Pseudonocardiales</taxon>
        <taxon>Pseudonocardiaceae</taxon>
        <taxon>Saccharopolyspora</taxon>
    </lineage>
</organism>
<reference evidence="1 2" key="1">
    <citation type="submission" date="2019-06" db="EMBL/GenBank/DDBJ databases">
        <title>Sequencing the genomes of 1000 actinobacteria strains.</title>
        <authorList>
            <person name="Klenk H.-P."/>
        </authorList>
    </citation>
    <scope>NUCLEOTIDE SEQUENCE [LARGE SCALE GENOMIC DNA]</scope>
    <source>
        <strain evidence="1 2">DSM 46699</strain>
    </source>
</reference>
<evidence type="ECO:0000313" key="2">
    <source>
        <dbReference type="Proteomes" id="UP000316184"/>
    </source>
</evidence>
<keyword evidence="2" id="KW-1185">Reference proteome</keyword>
<proteinExistence type="predicted"/>
<name>A0A561U7T8_9PSEU</name>
<protein>
    <submittedName>
        <fullName evidence="1">Uncharacterized protein</fullName>
    </submittedName>
</protein>
<evidence type="ECO:0000313" key="1">
    <source>
        <dbReference type="EMBL" id="TWF95430.1"/>
    </source>
</evidence>
<accession>A0A561U7T8</accession>
<dbReference type="AlphaFoldDB" id="A0A561U7T8"/>
<dbReference type="RefSeq" id="WP_145738404.1">
    <property type="nucleotide sequence ID" value="NZ_VIWX01000002.1"/>
</dbReference>
<dbReference type="OrthoDB" id="9802589at2"/>